<evidence type="ECO:0000313" key="2">
    <source>
        <dbReference type="Proteomes" id="UP000023152"/>
    </source>
</evidence>
<dbReference type="AlphaFoldDB" id="X6M502"/>
<organism evidence="1 2">
    <name type="scientific">Reticulomyxa filosa</name>
    <dbReference type="NCBI Taxonomy" id="46433"/>
    <lineage>
        <taxon>Eukaryota</taxon>
        <taxon>Sar</taxon>
        <taxon>Rhizaria</taxon>
        <taxon>Retaria</taxon>
        <taxon>Foraminifera</taxon>
        <taxon>Monothalamids</taxon>
        <taxon>Reticulomyxidae</taxon>
        <taxon>Reticulomyxa</taxon>
    </lineage>
</organism>
<comment type="caution">
    <text evidence="1">The sequence shown here is derived from an EMBL/GenBank/DDBJ whole genome shotgun (WGS) entry which is preliminary data.</text>
</comment>
<gene>
    <name evidence="1" type="ORF">RFI_29273</name>
</gene>
<reference evidence="1 2" key="1">
    <citation type="journal article" date="2013" name="Curr. Biol.">
        <title>The Genome of the Foraminiferan Reticulomyxa filosa.</title>
        <authorList>
            <person name="Glockner G."/>
            <person name="Hulsmann N."/>
            <person name="Schleicher M."/>
            <person name="Noegel A.A."/>
            <person name="Eichinger L."/>
            <person name="Gallinger C."/>
            <person name="Pawlowski J."/>
            <person name="Sierra R."/>
            <person name="Euteneuer U."/>
            <person name="Pillet L."/>
            <person name="Moustafa A."/>
            <person name="Platzer M."/>
            <person name="Groth M."/>
            <person name="Szafranski K."/>
            <person name="Schliwa M."/>
        </authorList>
    </citation>
    <scope>NUCLEOTIDE SEQUENCE [LARGE SCALE GENOMIC DNA]</scope>
</reference>
<proteinExistence type="predicted"/>
<keyword evidence="2" id="KW-1185">Reference proteome</keyword>
<dbReference type="EMBL" id="ASPP01025341">
    <property type="protein sequence ID" value="ETO08115.1"/>
    <property type="molecule type" value="Genomic_DNA"/>
</dbReference>
<protein>
    <submittedName>
        <fullName evidence="1">Uncharacterized protein</fullName>
    </submittedName>
</protein>
<accession>X6M502</accession>
<dbReference type="Proteomes" id="UP000023152">
    <property type="component" value="Unassembled WGS sequence"/>
</dbReference>
<evidence type="ECO:0000313" key="1">
    <source>
        <dbReference type="EMBL" id="ETO08115.1"/>
    </source>
</evidence>
<name>X6M502_RETFI</name>
<sequence length="118" mass="14102">MEKMMKQGKWNNKEISEKIWEQKSKLLILYIPQMEELSKKIENAMNDVILPTFEQTLFVIEKTHNRICIDFEGPIKSLAFRELSLQKQMLEKWIDVVLTKAKYHSFQSLRSDTSYLFV</sequence>